<dbReference type="OrthoDB" id="1750577at2"/>
<dbReference type="InterPro" id="IPR005182">
    <property type="entry name" value="YdbS-like_PH"/>
</dbReference>
<evidence type="ECO:0000256" key="1">
    <source>
        <dbReference type="SAM" id="Phobius"/>
    </source>
</evidence>
<reference evidence="3 4" key="1">
    <citation type="submission" date="2019-07" db="EMBL/GenBank/DDBJ databases">
        <authorList>
            <person name="Kim J."/>
        </authorList>
    </citation>
    <scope>NUCLEOTIDE SEQUENCE [LARGE SCALE GENOMIC DNA]</scope>
    <source>
        <strain evidence="3 4">N4</strain>
    </source>
</reference>
<accession>A0A559IYN1</accession>
<comment type="caution">
    <text evidence="3">The sequence shown here is derived from an EMBL/GenBank/DDBJ whole genome shotgun (WGS) entry which is preliminary data.</text>
</comment>
<evidence type="ECO:0000313" key="4">
    <source>
        <dbReference type="Proteomes" id="UP000318102"/>
    </source>
</evidence>
<name>A0A559IYN1_9BACL</name>
<organism evidence="3 4">
    <name type="scientific">Paenibacillus agilis</name>
    <dbReference type="NCBI Taxonomy" id="3020863"/>
    <lineage>
        <taxon>Bacteria</taxon>
        <taxon>Bacillati</taxon>
        <taxon>Bacillota</taxon>
        <taxon>Bacilli</taxon>
        <taxon>Bacillales</taxon>
        <taxon>Paenibacillaceae</taxon>
        <taxon>Paenibacillus</taxon>
    </lineage>
</organism>
<dbReference type="RefSeq" id="WP_144988389.1">
    <property type="nucleotide sequence ID" value="NZ_VNJK01000001.1"/>
</dbReference>
<feature type="transmembrane region" description="Helical" evidence="1">
    <location>
        <begin position="20"/>
        <end position="45"/>
    </location>
</feature>
<keyword evidence="4" id="KW-1185">Reference proteome</keyword>
<protein>
    <submittedName>
        <fullName evidence="3">PH domain-containing protein</fullName>
    </submittedName>
</protein>
<feature type="transmembrane region" description="Helical" evidence="1">
    <location>
        <begin position="51"/>
        <end position="70"/>
    </location>
</feature>
<evidence type="ECO:0000313" key="3">
    <source>
        <dbReference type="EMBL" id="TVX92687.1"/>
    </source>
</evidence>
<dbReference type="Pfam" id="PF03703">
    <property type="entry name" value="bPH_2"/>
    <property type="match status" value="1"/>
</dbReference>
<gene>
    <name evidence="3" type="ORF">FPZ44_06280</name>
</gene>
<proteinExistence type="predicted"/>
<evidence type="ECO:0000259" key="2">
    <source>
        <dbReference type="Pfam" id="PF03703"/>
    </source>
</evidence>
<dbReference type="AlphaFoldDB" id="A0A559IYN1"/>
<feature type="domain" description="YdbS-like PH" evidence="2">
    <location>
        <begin position="75"/>
        <end position="151"/>
    </location>
</feature>
<dbReference type="PANTHER" id="PTHR34473:SF2">
    <property type="entry name" value="UPF0699 TRANSMEMBRANE PROTEIN YDBT"/>
    <property type="match status" value="1"/>
</dbReference>
<keyword evidence="1" id="KW-0812">Transmembrane</keyword>
<keyword evidence="1" id="KW-0472">Membrane</keyword>
<dbReference type="Proteomes" id="UP000318102">
    <property type="component" value="Unassembled WGS sequence"/>
</dbReference>
<sequence length="162" mass="18739">MIERENQPMRMLHEKMLDVFRWRSIISTSLILLGAIAYLVCAYMWNWLMWPAITACIAAVALFVLYVFIWPRLEYRYFAFVVHEEEMEIKQGVWFRSHVLIPMTKVQHVETETGPLLRAYGLASTMIVTAAGTHKISGLLQKEADELKAYIGTLARVVDTDE</sequence>
<dbReference type="PANTHER" id="PTHR34473">
    <property type="entry name" value="UPF0699 TRANSMEMBRANE PROTEIN YDBS"/>
    <property type="match status" value="1"/>
</dbReference>
<keyword evidence="1" id="KW-1133">Transmembrane helix</keyword>
<dbReference type="EMBL" id="VNJK01000001">
    <property type="protein sequence ID" value="TVX92687.1"/>
    <property type="molecule type" value="Genomic_DNA"/>
</dbReference>